<sequence>MENEYAKVTGQDNEDDDKSHLVRNPGLEYAICDCDWAKNGNLCEHVFKVIKFCREKGLSNPSMSMFHYSKALIDMLHCPPFDSLVRDRAVCLAVWVQMQLSAQSNVKPKHAGSEAEDCDLSPNCHDGPPVEIPSDDMEVDSSSVGIDVENGMNDMVENTGSFEYLEKDYQCS</sequence>
<evidence type="ECO:0008006" key="3">
    <source>
        <dbReference type="Google" id="ProtNLM"/>
    </source>
</evidence>
<protein>
    <recommendedName>
        <fullName evidence="3">SWIM-type domain-containing protein</fullName>
    </recommendedName>
</protein>
<dbReference type="PANTHER" id="PTHR33977">
    <property type="entry name" value="ZINC ION BINDING PROTEIN"/>
    <property type="match status" value="1"/>
</dbReference>
<gene>
    <name evidence="1" type="ORF">CASFOL_042244</name>
</gene>
<dbReference type="EMBL" id="JAVIJP010000107">
    <property type="protein sequence ID" value="KAL3614170.1"/>
    <property type="molecule type" value="Genomic_DNA"/>
</dbReference>
<reference evidence="2" key="1">
    <citation type="journal article" date="2024" name="IScience">
        <title>Strigolactones Initiate the Formation of Haustorium-like Structures in Castilleja.</title>
        <authorList>
            <person name="Buerger M."/>
            <person name="Peterson D."/>
            <person name="Chory J."/>
        </authorList>
    </citation>
    <scope>NUCLEOTIDE SEQUENCE [LARGE SCALE GENOMIC DNA]</scope>
</reference>
<dbReference type="PANTHER" id="PTHR33977:SF1">
    <property type="entry name" value="ZINC ION BINDING PROTEIN"/>
    <property type="match status" value="1"/>
</dbReference>
<keyword evidence="2" id="KW-1185">Reference proteome</keyword>
<evidence type="ECO:0000313" key="2">
    <source>
        <dbReference type="Proteomes" id="UP001632038"/>
    </source>
</evidence>
<dbReference type="AlphaFoldDB" id="A0ABD3BBE4"/>
<comment type="caution">
    <text evidence="1">The sequence shown here is derived from an EMBL/GenBank/DDBJ whole genome shotgun (WGS) entry which is preliminary data.</text>
</comment>
<evidence type="ECO:0000313" key="1">
    <source>
        <dbReference type="EMBL" id="KAL3614170.1"/>
    </source>
</evidence>
<proteinExistence type="predicted"/>
<organism evidence="1 2">
    <name type="scientific">Castilleja foliolosa</name>
    <dbReference type="NCBI Taxonomy" id="1961234"/>
    <lineage>
        <taxon>Eukaryota</taxon>
        <taxon>Viridiplantae</taxon>
        <taxon>Streptophyta</taxon>
        <taxon>Embryophyta</taxon>
        <taxon>Tracheophyta</taxon>
        <taxon>Spermatophyta</taxon>
        <taxon>Magnoliopsida</taxon>
        <taxon>eudicotyledons</taxon>
        <taxon>Gunneridae</taxon>
        <taxon>Pentapetalae</taxon>
        <taxon>asterids</taxon>
        <taxon>lamiids</taxon>
        <taxon>Lamiales</taxon>
        <taxon>Orobanchaceae</taxon>
        <taxon>Pedicularideae</taxon>
        <taxon>Castillejinae</taxon>
        <taxon>Castilleja</taxon>
    </lineage>
</organism>
<name>A0ABD3BBE4_9LAMI</name>
<accession>A0ABD3BBE4</accession>
<dbReference type="Proteomes" id="UP001632038">
    <property type="component" value="Unassembled WGS sequence"/>
</dbReference>